<proteinExistence type="predicted"/>
<sequence length="111" mass="12931">MAPDNSSVIISYDEKINSPISHVAEIDIKSNKMKPLLSSNSSYSKIRSVKFDEKKEGFYFLSSFIDEKRDYSVLEIPKESMLCYYDLRKNKIRNVWKAEKSILVNYSADNF</sequence>
<dbReference type="Proteomes" id="UP001178322">
    <property type="component" value="Chromosome"/>
</dbReference>
<dbReference type="EMBL" id="CP126101">
    <property type="protein sequence ID" value="WHY49734.1"/>
    <property type="molecule type" value="Genomic_DNA"/>
</dbReference>
<evidence type="ECO:0000313" key="1">
    <source>
        <dbReference type="EMBL" id="WHY49734.1"/>
    </source>
</evidence>
<name>A0AAX3WPV2_9BACI</name>
<reference evidence="1" key="1">
    <citation type="submission" date="2023-05" db="EMBL/GenBank/DDBJ databases">
        <title>Comparative genomics of Bacillaceae isolates and their secondary metabolite potential.</title>
        <authorList>
            <person name="Song L."/>
            <person name="Nielsen L.J."/>
            <person name="Mohite O."/>
            <person name="Xu X."/>
            <person name="Weber T."/>
            <person name="Kovacs A.T."/>
        </authorList>
    </citation>
    <scope>NUCLEOTIDE SEQUENCE</scope>
    <source>
        <strain evidence="1">LY1</strain>
    </source>
</reference>
<dbReference type="RefSeq" id="WP_283868468.1">
    <property type="nucleotide sequence ID" value="NZ_CP126101.1"/>
</dbReference>
<accession>A0AAX3WPV2</accession>
<dbReference type="AlphaFoldDB" id="A0AAX3WPV2"/>
<gene>
    <name evidence="1" type="ORF">QNH24_15480</name>
</gene>
<protein>
    <submittedName>
        <fullName evidence="1">Uncharacterized protein</fullName>
    </submittedName>
</protein>
<organism evidence="1 2">
    <name type="scientific">Lysinibacillus pakistanensis</name>
    <dbReference type="NCBI Taxonomy" id="759811"/>
    <lineage>
        <taxon>Bacteria</taxon>
        <taxon>Bacillati</taxon>
        <taxon>Bacillota</taxon>
        <taxon>Bacilli</taxon>
        <taxon>Bacillales</taxon>
        <taxon>Bacillaceae</taxon>
        <taxon>Lysinibacillus</taxon>
    </lineage>
</organism>
<evidence type="ECO:0000313" key="2">
    <source>
        <dbReference type="Proteomes" id="UP001178322"/>
    </source>
</evidence>